<feature type="compositionally biased region" description="Polar residues" evidence="1">
    <location>
        <begin position="144"/>
        <end position="167"/>
    </location>
</feature>
<dbReference type="OrthoDB" id="4497052at2759"/>
<gene>
    <name evidence="2" type="ORF">EURHEDRAFT_399963</name>
</gene>
<feature type="region of interest" description="Disordered" evidence="1">
    <location>
        <begin position="1"/>
        <end position="27"/>
    </location>
</feature>
<dbReference type="GeneID" id="63695093"/>
<organism evidence="2 3">
    <name type="scientific">Aspergillus ruber (strain CBS 135680)</name>
    <dbReference type="NCBI Taxonomy" id="1388766"/>
    <lineage>
        <taxon>Eukaryota</taxon>
        <taxon>Fungi</taxon>
        <taxon>Dikarya</taxon>
        <taxon>Ascomycota</taxon>
        <taxon>Pezizomycotina</taxon>
        <taxon>Eurotiomycetes</taxon>
        <taxon>Eurotiomycetidae</taxon>
        <taxon>Eurotiales</taxon>
        <taxon>Aspergillaceae</taxon>
        <taxon>Aspergillus</taxon>
        <taxon>Aspergillus subgen. Aspergillus</taxon>
    </lineage>
</organism>
<dbReference type="AlphaFoldDB" id="A0A017SQ11"/>
<protein>
    <submittedName>
        <fullName evidence="2">Uncharacterized protein</fullName>
    </submittedName>
</protein>
<feature type="compositionally biased region" description="Basic and acidic residues" evidence="1">
    <location>
        <begin position="121"/>
        <end position="130"/>
    </location>
</feature>
<dbReference type="RefSeq" id="XP_040642397.1">
    <property type="nucleotide sequence ID" value="XM_040779969.1"/>
</dbReference>
<proteinExistence type="predicted"/>
<accession>A0A017SQ11</accession>
<feature type="compositionally biased region" description="Acidic residues" evidence="1">
    <location>
        <begin position="106"/>
        <end position="120"/>
    </location>
</feature>
<reference evidence="3" key="1">
    <citation type="journal article" date="2014" name="Nat. Commun.">
        <title>Genomic adaptations of the halophilic Dead Sea filamentous fungus Eurotium rubrum.</title>
        <authorList>
            <person name="Kis-Papo T."/>
            <person name="Weig A.R."/>
            <person name="Riley R."/>
            <person name="Persoh D."/>
            <person name="Salamov A."/>
            <person name="Sun H."/>
            <person name="Lipzen A."/>
            <person name="Wasser S.P."/>
            <person name="Rambold G."/>
            <person name="Grigoriev I.V."/>
            <person name="Nevo E."/>
        </authorList>
    </citation>
    <scope>NUCLEOTIDE SEQUENCE [LARGE SCALE GENOMIC DNA]</scope>
    <source>
        <strain evidence="3">CBS 135680</strain>
    </source>
</reference>
<dbReference type="HOGENOM" id="CLU_513843_0_0_1"/>
<dbReference type="EMBL" id="KK088413">
    <property type="protein sequence ID" value="EYE98709.1"/>
    <property type="molecule type" value="Genomic_DNA"/>
</dbReference>
<evidence type="ECO:0000256" key="1">
    <source>
        <dbReference type="SAM" id="MobiDB-lite"/>
    </source>
</evidence>
<feature type="compositionally biased region" description="Polar residues" evidence="1">
    <location>
        <begin position="1"/>
        <end position="23"/>
    </location>
</feature>
<evidence type="ECO:0000313" key="2">
    <source>
        <dbReference type="EMBL" id="EYE98709.1"/>
    </source>
</evidence>
<sequence>MDQDMLESSSAGTNTGSSHTTESPLRVPTYEDLFPESLVADAAFRVFSYARQEAALTPPRPCSPIQPVPLSIDPQRLGEYRQSLAGLLASTLEGLALCEAQAVQENDDNYDEDYDEESDYGSDKAVENREGSCQLTDEEEGNDQTDSVSSIQSSIETPVESTVQSSEPKTEPFPDYDETCELYPPVDFVQHEQAYKYAISKVVEEVIRFREVDPCIANPSFSSSDDEDEHRPLLAPIEEDEAEEQSTVKQVPSGIYEAQVPNEPASNASPPSGMYASREESDKMRVVDDMRRLLCSQCLGDGPRGVFHDFSYLIIRMGEILFRNKDSSPLHFMSAGATYDIKMIASVITRYLAVVDARLVELLDVGSHVHYILGEVSRDMGVNFFIRYRRMLHVILGSQLRKVTPIEKTLLTTFLDLYDNFVYTSFLNTRNRQLLLEDIVDIERNEVTRILVALWDILCRVIEGYDRYLNLMEGIGIEYLDPLIEQIEQYLHPIRGSERERCIRAQLDEGFERYTEANVSILRPEDSFYP</sequence>
<keyword evidence="3" id="KW-1185">Reference proteome</keyword>
<name>A0A017SQ11_ASPRC</name>
<evidence type="ECO:0000313" key="3">
    <source>
        <dbReference type="Proteomes" id="UP000019804"/>
    </source>
</evidence>
<dbReference type="Proteomes" id="UP000019804">
    <property type="component" value="Unassembled WGS sequence"/>
</dbReference>
<feature type="region of interest" description="Disordered" evidence="1">
    <location>
        <begin position="106"/>
        <end position="178"/>
    </location>
</feature>